<dbReference type="Pfam" id="PF02254">
    <property type="entry name" value="TrkA_N"/>
    <property type="match status" value="1"/>
</dbReference>
<keyword evidence="3" id="KW-1185">Reference proteome</keyword>
<feature type="domain" description="RCK C-terminal" evidence="1">
    <location>
        <begin position="136"/>
        <end position="216"/>
    </location>
</feature>
<dbReference type="SUPFAM" id="SSF116726">
    <property type="entry name" value="TrkA C-terminal domain-like"/>
    <property type="match status" value="1"/>
</dbReference>
<dbReference type="Gene3D" id="3.30.70.1450">
    <property type="entry name" value="Regulator of K+ conductance, C-terminal domain"/>
    <property type="match status" value="1"/>
</dbReference>
<gene>
    <name evidence="2" type="ORF">NYG85_04640</name>
</gene>
<reference evidence="2" key="1">
    <citation type="submission" date="2022-08" db="EMBL/GenBank/DDBJ databases">
        <authorList>
            <person name="Wang H."/>
        </authorList>
    </citation>
    <scope>NUCLEOTIDE SEQUENCE</scope>
    <source>
        <strain evidence="2">PS10</strain>
    </source>
</reference>
<dbReference type="InterPro" id="IPR036721">
    <property type="entry name" value="RCK_C_sf"/>
</dbReference>
<accession>A0ABT7HP05</accession>
<sequence>MKKILIIANGEISRHFIKRLDENRSNLHEYTVVSNSQIEQINAHNFKFYLFDATSLSKLNAVIDGYFSQFIIAVDDKNESIEIYKNLRKISTKTEIVMLTLWEIDEWLKDDKHLEFVDGKDVLAFRVIHHLPDMPVIADNIGLSEGEIMEVKVPITSSYAHRHITSIPQRKWRIALIYRSNEIILPKPGVMIRPNDTLLIVGYPNVLRSVFSLIKREKGHFPNPFGNNIFTFIDMRLMSDECVKRLINESLYLNSKLNNKKVIFSVINPTLNENLRTLRGFKDDNIIVNIDYFNQKKFPIKDELKVLEAGLVVTTNEYFLKFKKRFYELILPILKIGDLPLESIKSGVILSDEKEKVENQSAVILDFCSQLNINTRLYYFNDNSSNEAEIIEHFESLNTLFDKKIEVRICKDKNPLTTLTNASDLIQFIPFDESVKNAGKFSFLSMDLNKQYQKLSHNHQLFLPIE</sequence>
<dbReference type="Proteomes" id="UP001173801">
    <property type="component" value="Unassembled WGS sequence"/>
</dbReference>
<reference evidence="2" key="2">
    <citation type="journal article" date="2023" name="Microorganisms">
        <title>Isolation and Genomic Characteristics of Cat-Borne Campylobacter felis sp. nov. and Sheep-Borne Campylobacter ovis sp. nov.</title>
        <authorList>
            <person name="Wang H."/>
            <person name="Li Y."/>
            <person name="Gu Y."/>
            <person name="Zhou G."/>
            <person name="Chen X."/>
            <person name="Zhang X."/>
            <person name="Shao Z."/>
            <person name="Zhang J."/>
            <person name="Zhang M."/>
        </authorList>
    </citation>
    <scope>NUCLEOTIDE SEQUENCE</scope>
    <source>
        <strain evidence="2">PS10</strain>
    </source>
</reference>
<name>A0ABT7HP05_9BACT</name>
<organism evidence="2 3">
    <name type="scientific">Campylobacter gastrosuis</name>
    <dbReference type="NCBI Taxonomy" id="2974576"/>
    <lineage>
        <taxon>Bacteria</taxon>
        <taxon>Pseudomonadati</taxon>
        <taxon>Campylobacterota</taxon>
        <taxon>Epsilonproteobacteria</taxon>
        <taxon>Campylobacterales</taxon>
        <taxon>Campylobacteraceae</taxon>
        <taxon>Campylobacter</taxon>
    </lineage>
</organism>
<dbReference type="Gene3D" id="3.40.50.720">
    <property type="entry name" value="NAD(P)-binding Rossmann-like Domain"/>
    <property type="match status" value="1"/>
</dbReference>
<dbReference type="InterPro" id="IPR006037">
    <property type="entry name" value="RCK_C"/>
</dbReference>
<dbReference type="InterPro" id="IPR003148">
    <property type="entry name" value="RCK_N"/>
</dbReference>
<evidence type="ECO:0000259" key="1">
    <source>
        <dbReference type="PROSITE" id="PS51202"/>
    </source>
</evidence>
<protein>
    <submittedName>
        <fullName evidence="2">NAD-binding protein</fullName>
    </submittedName>
</protein>
<dbReference type="RefSeq" id="WP_284937318.1">
    <property type="nucleotide sequence ID" value="NZ_JANURM010000003.1"/>
</dbReference>
<proteinExistence type="predicted"/>
<comment type="caution">
    <text evidence="2">The sequence shown here is derived from an EMBL/GenBank/DDBJ whole genome shotgun (WGS) entry which is preliminary data.</text>
</comment>
<dbReference type="Pfam" id="PF02080">
    <property type="entry name" value="TrkA_C"/>
    <property type="match status" value="1"/>
</dbReference>
<evidence type="ECO:0000313" key="3">
    <source>
        <dbReference type="Proteomes" id="UP001173801"/>
    </source>
</evidence>
<dbReference type="EMBL" id="JANURM010000003">
    <property type="protein sequence ID" value="MDL0088661.1"/>
    <property type="molecule type" value="Genomic_DNA"/>
</dbReference>
<dbReference type="PROSITE" id="PS51202">
    <property type="entry name" value="RCK_C"/>
    <property type="match status" value="1"/>
</dbReference>
<evidence type="ECO:0000313" key="2">
    <source>
        <dbReference type="EMBL" id="MDL0088661.1"/>
    </source>
</evidence>